<evidence type="ECO:0000256" key="3">
    <source>
        <dbReference type="ARBA" id="ARBA00022448"/>
    </source>
</evidence>
<dbReference type="FunFam" id="1.20.1280.290:FF:000002">
    <property type="entry name" value="Bidirectional sugar transporter SWEET"/>
    <property type="match status" value="1"/>
</dbReference>
<keyword evidence="6" id="KW-0677">Repeat</keyword>
<feature type="transmembrane region" description="Helical" evidence="9">
    <location>
        <begin position="126"/>
        <end position="149"/>
    </location>
</feature>
<evidence type="ECO:0000256" key="9">
    <source>
        <dbReference type="RuleBase" id="RU910715"/>
    </source>
</evidence>
<evidence type="ECO:0000256" key="2">
    <source>
        <dbReference type="ARBA" id="ARBA00007809"/>
    </source>
</evidence>
<evidence type="ECO:0000256" key="1">
    <source>
        <dbReference type="ARBA" id="ARBA00004127"/>
    </source>
</evidence>
<evidence type="ECO:0000256" key="5">
    <source>
        <dbReference type="ARBA" id="ARBA00022692"/>
    </source>
</evidence>
<dbReference type="OrthoDB" id="409725at2759"/>
<dbReference type="Pfam" id="PF03083">
    <property type="entry name" value="MtN3_slv"/>
    <property type="match status" value="2"/>
</dbReference>
<sequence length="312" mass="34850">MEDISFIVGVIGNIISVLVFLSPVDTFWRIVKHRSTEDFECLPYICTFLNSSLWTYYGTIKPGGLLVATVNGFGMVAEAIYIIIFLIFAPKKIKAKTAILAGVLDVGFLLAAVLITGFMLEGDLRIDIIGLVSAGLNIVMYGSPLAAMVRTREHSAVSSLPFTVHGLNQTSKHALSMSVVFRVEIKTKTKTGKWRREVVSKRQRRGRVVDTSVEIIYKTVVATKSVEYMPFFLSFFLFLNGGIWTFYAVLVRDPFLGIPNGTGFIFGTAQLVLYAIYRNPKPHISGLEVLEEGWQQEKLLPHQRVEHLSSHQ</sequence>
<accession>A0A835M763</accession>
<dbReference type="InterPro" id="IPR004316">
    <property type="entry name" value="SWEET_rpt"/>
</dbReference>
<comment type="similarity">
    <text evidence="2 9">Belongs to the SWEET sugar transporter family.</text>
</comment>
<dbReference type="FunFam" id="1.20.1280.290:FF:000001">
    <property type="entry name" value="Bidirectional sugar transporter SWEET"/>
    <property type="match status" value="1"/>
</dbReference>
<feature type="transmembrane region" description="Helical" evidence="9">
    <location>
        <begin position="39"/>
        <end position="57"/>
    </location>
</feature>
<evidence type="ECO:0000256" key="8">
    <source>
        <dbReference type="ARBA" id="ARBA00023136"/>
    </source>
</evidence>
<keyword evidence="11" id="KW-1185">Reference proteome</keyword>
<evidence type="ECO:0000313" key="10">
    <source>
        <dbReference type="EMBL" id="KAF9622223.1"/>
    </source>
</evidence>
<organism evidence="10 11">
    <name type="scientific">Coptis chinensis</name>
    <dbReference type="NCBI Taxonomy" id="261450"/>
    <lineage>
        <taxon>Eukaryota</taxon>
        <taxon>Viridiplantae</taxon>
        <taxon>Streptophyta</taxon>
        <taxon>Embryophyta</taxon>
        <taxon>Tracheophyta</taxon>
        <taxon>Spermatophyta</taxon>
        <taxon>Magnoliopsida</taxon>
        <taxon>Ranunculales</taxon>
        <taxon>Ranunculaceae</taxon>
        <taxon>Coptidoideae</taxon>
        <taxon>Coptis</taxon>
    </lineage>
</organism>
<dbReference type="InterPro" id="IPR047664">
    <property type="entry name" value="SWEET"/>
</dbReference>
<keyword evidence="4 9" id="KW-0762">Sugar transport</keyword>
<keyword evidence="3 9" id="KW-0813">Transport</keyword>
<feature type="transmembrane region" description="Helical" evidence="9">
    <location>
        <begin position="99"/>
        <end position="120"/>
    </location>
</feature>
<feature type="transmembrane region" description="Helical" evidence="9">
    <location>
        <begin position="256"/>
        <end position="277"/>
    </location>
</feature>
<evidence type="ECO:0000256" key="6">
    <source>
        <dbReference type="ARBA" id="ARBA00022737"/>
    </source>
</evidence>
<dbReference type="GO" id="GO:0012505">
    <property type="term" value="C:endomembrane system"/>
    <property type="evidence" value="ECO:0007669"/>
    <property type="project" value="UniProtKB-SubCell"/>
</dbReference>
<keyword evidence="8 9" id="KW-0472">Membrane</keyword>
<keyword evidence="7 9" id="KW-1133">Transmembrane helix</keyword>
<comment type="function">
    <text evidence="9">Mediates both low-affinity uptake and efflux of sugar across the membrane.</text>
</comment>
<dbReference type="PANTHER" id="PTHR10791:SF120">
    <property type="entry name" value="BIDIRECTIONAL SUGAR TRANSPORTER SWEET17"/>
    <property type="match status" value="1"/>
</dbReference>
<evidence type="ECO:0000313" key="11">
    <source>
        <dbReference type="Proteomes" id="UP000631114"/>
    </source>
</evidence>
<name>A0A835M763_9MAGN</name>
<protein>
    <recommendedName>
        <fullName evidence="9">Bidirectional sugar transporter SWEET</fullName>
    </recommendedName>
</protein>
<dbReference type="PANTHER" id="PTHR10791">
    <property type="entry name" value="RAG1-ACTIVATING PROTEIN 1"/>
    <property type="match status" value="1"/>
</dbReference>
<feature type="transmembrane region" description="Helical" evidence="9">
    <location>
        <begin position="6"/>
        <end position="27"/>
    </location>
</feature>
<proteinExistence type="inferred from homology"/>
<gene>
    <name evidence="10" type="ORF">IFM89_030081</name>
</gene>
<dbReference type="GO" id="GO:0051119">
    <property type="term" value="F:sugar transmembrane transporter activity"/>
    <property type="evidence" value="ECO:0007669"/>
    <property type="project" value="InterPro"/>
</dbReference>
<feature type="transmembrane region" description="Helical" evidence="9">
    <location>
        <begin position="63"/>
        <end position="87"/>
    </location>
</feature>
<comment type="subcellular location">
    <subcellularLocation>
        <location evidence="9">Cell membrane</location>
        <topology evidence="9">Multi-pass membrane protein</topology>
    </subcellularLocation>
    <subcellularLocation>
        <location evidence="1">Endomembrane system</location>
        <topology evidence="1">Multi-pass membrane protein</topology>
    </subcellularLocation>
</comment>
<dbReference type="Proteomes" id="UP000631114">
    <property type="component" value="Unassembled WGS sequence"/>
</dbReference>
<dbReference type="Gene3D" id="1.20.1280.290">
    <property type="match status" value="2"/>
</dbReference>
<evidence type="ECO:0000256" key="7">
    <source>
        <dbReference type="ARBA" id="ARBA00022989"/>
    </source>
</evidence>
<dbReference type="GO" id="GO:0005886">
    <property type="term" value="C:plasma membrane"/>
    <property type="evidence" value="ECO:0007669"/>
    <property type="project" value="UniProtKB-SubCell"/>
</dbReference>
<reference evidence="10 11" key="1">
    <citation type="submission" date="2020-10" db="EMBL/GenBank/DDBJ databases">
        <title>The Coptis chinensis genome and diversification of protoberbering-type alkaloids.</title>
        <authorList>
            <person name="Wang B."/>
            <person name="Shu S."/>
            <person name="Song C."/>
            <person name="Liu Y."/>
        </authorList>
    </citation>
    <scope>NUCLEOTIDE SEQUENCE [LARGE SCALE GENOMIC DNA]</scope>
    <source>
        <strain evidence="10">HL-2020</strain>
        <tissue evidence="10">Leaf</tissue>
    </source>
</reference>
<keyword evidence="5 9" id="KW-0812">Transmembrane</keyword>
<comment type="caution">
    <text evidence="10">The sequence shown here is derived from an EMBL/GenBank/DDBJ whole genome shotgun (WGS) entry which is preliminary data.</text>
</comment>
<evidence type="ECO:0000256" key="4">
    <source>
        <dbReference type="ARBA" id="ARBA00022597"/>
    </source>
</evidence>
<dbReference type="EMBL" id="JADFTS010000002">
    <property type="protein sequence ID" value="KAF9622223.1"/>
    <property type="molecule type" value="Genomic_DNA"/>
</dbReference>
<feature type="transmembrane region" description="Helical" evidence="9">
    <location>
        <begin position="228"/>
        <end position="250"/>
    </location>
</feature>
<dbReference type="AlphaFoldDB" id="A0A835M763"/>